<gene>
    <name evidence="2" type="ORF">H9742_13190</name>
</gene>
<feature type="transmembrane region" description="Helical" evidence="1">
    <location>
        <begin position="102"/>
        <end position="121"/>
    </location>
</feature>
<feature type="transmembrane region" description="Helical" evidence="1">
    <location>
        <begin position="63"/>
        <end position="90"/>
    </location>
</feature>
<sequence length="517" mass="57498">MLTPTEALQSLNRRIKREWKIAFLSAFILGLLIHMPVMLSDIPNHDGLDSMYFDQNMITSGRWFLMIACGFSSYYTLPWLIGVLGLLFLALSAAALTELLEVRDSVAIVLISGLLVSFPALASTFAYVFTLDGYMLALFLAILAVLFTKKKRLGFLGGGICLAFSMGTYQAYVSVAMLLSIYCILMTLMDTLTLREKLQKSLRYLYMGLLGAGMYYVILQVLLRIQGKELDTYQGINTLESAGASGEGLMEMLAVSYRDFGAFSLKGNVLFNGWISAAAIIILGISAAWTLTALCLRKKWWKNPAFFVIMALLAAVLPLVTNAILFISPDLTYHLLMRYQWVIYLIVMTAFVSRYAKALPGNGAMQWCALLGAGALVFHYGVTDNIGYSNLEKRYEKTYAYCVRLLDRIEQTEGYYQGIPIAIVGVVGDHQFPLTDITGDVTSNMIGLNGDSLLYTSDNYEAFMKNYLGATLNFLPAQAMEDIYESPEYVEMESFPGKTSTKVVDGILYVKTENVNH</sequence>
<dbReference type="EMBL" id="DXGH01000072">
    <property type="protein sequence ID" value="HIW82450.1"/>
    <property type="molecule type" value="Genomic_DNA"/>
</dbReference>
<reference evidence="2" key="2">
    <citation type="submission" date="2021-04" db="EMBL/GenBank/DDBJ databases">
        <authorList>
            <person name="Gilroy R."/>
        </authorList>
    </citation>
    <scope>NUCLEOTIDE SEQUENCE</scope>
    <source>
        <strain evidence="2">CHK195-6426</strain>
    </source>
</reference>
<feature type="transmembrane region" description="Helical" evidence="1">
    <location>
        <begin position="153"/>
        <end position="169"/>
    </location>
</feature>
<dbReference type="Proteomes" id="UP000824265">
    <property type="component" value="Unassembled WGS sequence"/>
</dbReference>
<dbReference type="Pfam" id="PF14264">
    <property type="entry name" value="Glucos_trans_II"/>
    <property type="match status" value="1"/>
</dbReference>
<dbReference type="AlphaFoldDB" id="A0A9D1R7M3"/>
<comment type="caution">
    <text evidence="2">The sequence shown here is derived from an EMBL/GenBank/DDBJ whole genome shotgun (WGS) entry which is preliminary data.</text>
</comment>
<dbReference type="InterPro" id="IPR025686">
    <property type="entry name" value="Glucos_trans_II"/>
</dbReference>
<evidence type="ECO:0000313" key="2">
    <source>
        <dbReference type="EMBL" id="HIW82450.1"/>
    </source>
</evidence>
<evidence type="ECO:0000256" key="1">
    <source>
        <dbReference type="SAM" id="Phobius"/>
    </source>
</evidence>
<reference evidence="2" key="1">
    <citation type="journal article" date="2021" name="PeerJ">
        <title>Extensive microbial diversity within the chicken gut microbiome revealed by metagenomics and culture.</title>
        <authorList>
            <person name="Gilroy R."/>
            <person name="Ravi A."/>
            <person name="Getino M."/>
            <person name="Pursley I."/>
            <person name="Horton D.L."/>
            <person name="Alikhan N.F."/>
            <person name="Baker D."/>
            <person name="Gharbi K."/>
            <person name="Hall N."/>
            <person name="Watson M."/>
            <person name="Adriaenssens E.M."/>
            <person name="Foster-Nyarko E."/>
            <person name="Jarju S."/>
            <person name="Secka A."/>
            <person name="Antonio M."/>
            <person name="Oren A."/>
            <person name="Chaudhuri R.R."/>
            <person name="La Ragione R."/>
            <person name="Hildebrand F."/>
            <person name="Pallen M.J."/>
        </authorList>
    </citation>
    <scope>NUCLEOTIDE SEQUENCE</scope>
    <source>
        <strain evidence="2">CHK195-6426</strain>
    </source>
</reference>
<keyword evidence="1" id="KW-1133">Transmembrane helix</keyword>
<organism evidence="2 3">
    <name type="scientific">Candidatus Acetatifactor stercoripullorum</name>
    <dbReference type="NCBI Taxonomy" id="2838414"/>
    <lineage>
        <taxon>Bacteria</taxon>
        <taxon>Bacillati</taxon>
        <taxon>Bacillota</taxon>
        <taxon>Clostridia</taxon>
        <taxon>Lachnospirales</taxon>
        <taxon>Lachnospiraceae</taxon>
        <taxon>Acetatifactor</taxon>
    </lineage>
</organism>
<feature type="transmembrane region" description="Helical" evidence="1">
    <location>
        <begin position="204"/>
        <end position="223"/>
    </location>
</feature>
<protein>
    <submittedName>
        <fullName evidence="2">Glucosyltransferase domain-containing protein</fullName>
    </submittedName>
</protein>
<feature type="transmembrane region" description="Helical" evidence="1">
    <location>
        <begin position="21"/>
        <end position="43"/>
    </location>
</feature>
<name>A0A9D1R7M3_9FIRM</name>
<feature type="transmembrane region" description="Helical" evidence="1">
    <location>
        <begin position="274"/>
        <end position="294"/>
    </location>
</feature>
<proteinExistence type="predicted"/>
<keyword evidence="1" id="KW-0472">Membrane</keyword>
<feature type="transmembrane region" description="Helical" evidence="1">
    <location>
        <begin position="363"/>
        <end position="382"/>
    </location>
</feature>
<evidence type="ECO:0000313" key="3">
    <source>
        <dbReference type="Proteomes" id="UP000824265"/>
    </source>
</evidence>
<feature type="transmembrane region" description="Helical" evidence="1">
    <location>
        <begin position="339"/>
        <end position="356"/>
    </location>
</feature>
<feature type="transmembrane region" description="Helical" evidence="1">
    <location>
        <begin position="306"/>
        <end position="327"/>
    </location>
</feature>
<accession>A0A9D1R7M3</accession>
<feature type="transmembrane region" description="Helical" evidence="1">
    <location>
        <begin position="127"/>
        <end position="146"/>
    </location>
</feature>
<keyword evidence="1" id="KW-0812">Transmembrane</keyword>